<feature type="transmembrane region" description="Helical" evidence="6">
    <location>
        <begin position="21"/>
        <end position="41"/>
    </location>
</feature>
<evidence type="ECO:0000256" key="1">
    <source>
        <dbReference type="ARBA" id="ARBA00004141"/>
    </source>
</evidence>
<keyword evidence="3 6" id="KW-0812">Transmembrane</keyword>
<organism evidence="7 8">
    <name type="scientific">Stichopus japonicus</name>
    <name type="common">Sea cucumber</name>
    <dbReference type="NCBI Taxonomy" id="307972"/>
    <lineage>
        <taxon>Eukaryota</taxon>
        <taxon>Metazoa</taxon>
        <taxon>Echinodermata</taxon>
        <taxon>Eleutherozoa</taxon>
        <taxon>Echinozoa</taxon>
        <taxon>Holothuroidea</taxon>
        <taxon>Aspidochirotacea</taxon>
        <taxon>Aspidochirotida</taxon>
        <taxon>Stichopodidae</taxon>
        <taxon>Apostichopus</taxon>
    </lineage>
</organism>
<dbReference type="GO" id="GO:0022857">
    <property type="term" value="F:transmembrane transporter activity"/>
    <property type="evidence" value="ECO:0007669"/>
    <property type="project" value="InterPro"/>
</dbReference>
<evidence type="ECO:0000313" key="8">
    <source>
        <dbReference type="Proteomes" id="UP000230750"/>
    </source>
</evidence>
<dbReference type="PANTHER" id="PTHR11119">
    <property type="entry name" value="XANTHINE-URACIL / VITAMIN C PERMEASE FAMILY MEMBER"/>
    <property type="match status" value="1"/>
</dbReference>
<evidence type="ECO:0000256" key="2">
    <source>
        <dbReference type="ARBA" id="ARBA00008821"/>
    </source>
</evidence>
<dbReference type="OrthoDB" id="1641903at2759"/>
<sequence>MDADCIRPAVRNGKEGRNSTALLALTITWILCLILTSVGAFPDDPAQYGYFARTDIYNDAIRNAVWFRIPYPGQFGVPSISVAGFIGMTAGALASIVESVGDYHACALITGEPPPPVHAINRGVMMEGLGCIAAGLWGAPSGYTSYSTNISIISLTKIGSRVTSYIAAGLFCFCGVIFKFSALCSSIPAPVYGGIFASTIGMVASIGFANLSFVKVDTSRNLFIIGIGIFMGVGVPDYLDKHPDCIQTGSVVVDQILNVVLGSNMFIGGVTTCILDNLVRGSPEEKGTNWRQQMADICFDEDKYIEESTCYVLPFGMDWIRRTYWTKYFPFSPTFTGIRLRHRRLQSEMKDVIAMRL</sequence>
<gene>
    <name evidence="7" type="ORF">BSL78_11059</name>
</gene>
<keyword evidence="5 6" id="KW-0472">Membrane</keyword>
<evidence type="ECO:0000313" key="7">
    <source>
        <dbReference type="EMBL" id="PIK52046.1"/>
    </source>
</evidence>
<dbReference type="STRING" id="307972.A0A2G8KVK5"/>
<dbReference type="AlphaFoldDB" id="A0A2G8KVK5"/>
<dbReference type="Proteomes" id="UP000230750">
    <property type="component" value="Unassembled WGS sequence"/>
</dbReference>
<dbReference type="InterPro" id="IPR006043">
    <property type="entry name" value="NCS2"/>
</dbReference>
<keyword evidence="4 6" id="KW-1133">Transmembrane helix</keyword>
<dbReference type="GO" id="GO:0016020">
    <property type="term" value="C:membrane"/>
    <property type="evidence" value="ECO:0007669"/>
    <property type="project" value="UniProtKB-SubCell"/>
</dbReference>
<feature type="transmembrane region" description="Helical" evidence="6">
    <location>
        <begin position="162"/>
        <end position="183"/>
    </location>
</feature>
<dbReference type="Pfam" id="PF00860">
    <property type="entry name" value="Xan_ur_permease"/>
    <property type="match status" value="1"/>
</dbReference>
<feature type="transmembrane region" description="Helical" evidence="6">
    <location>
        <begin position="221"/>
        <end position="239"/>
    </location>
</feature>
<comment type="subcellular location">
    <subcellularLocation>
        <location evidence="1">Membrane</location>
        <topology evidence="1">Multi-pass membrane protein</topology>
    </subcellularLocation>
</comment>
<comment type="caution">
    <text evidence="7">The sequence shown here is derived from an EMBL/GenBank/DDBJ whole genome shotgun (WGS) entry which is preliminary data.</text>
</comment>
<reference evidence="7 8" key="1">
    <citation type="journal article" date="2017" name="PLoS Biol.">
        <title>The sea cucumber genome provides insights into morphological evolution and visceral regeneration.</title>
        <authorList>
            <person name="Zhang X."/>
            <person name="Sun L."/>
            <person name="Yuan J."/>
            <person name="Sun Y."/>
            <person name="Gao Y."/>
            <person name="Zhang L."/>
            <person name="Li S."/>
            <person name="Dai H."/>
            <person name="Hamel J.F."/>
            <person name="Liu C."/>
            <person name="Yu Y."/>
            <person name="Liu S."/>
            <person name="Lin W."/>
            <person name="Guo K."/>
            <person name="Jin S."/>
            <person name="Xu P."/>
            <person name="Storey K.B."/>
            <person name="Huan P."/>
            <person name="Zhang T."/>
            <person name="Zhou Y."/>
            <person name="Zhang J."/>
            <person name="Lin C."/>
            <person name="Li X."/>
            <person name="Xing L."/>
            <person name="Huo D."/>
            <person name="Sun M."/>
            <person name="Wang L."/>
            <person name="Mercier A."/>
            <person name="Li F."/>
            <person name="Yang H."/>
            <person name="Xiang J."/>
        </authorList>
    </citation>
    <scope>NUCLEOTIDE SEQUENCE [LARGE SCALE GENOMIC DNA]</scope>
    <source>
        <strain evidence="7">Shaxun</strain>
        <tissue evidence="7">Muscle</tissue>
    </source>
</reference>
<evidence type="ECO:0000256" key="4">
    <source>
        <dbReference type="ARBA" id="ARBA00022989"/>
    </source>
</evidence>
<keyword evidence="8" id="KW-1185">Reference proteome</keyword>
<comment type="similarity">
    <text evidence="2">Belongs to the nucleobase:cation symporter-2 (NCS2) (TC 2.A.40) family.</text>
</comment>
<feature type="transmembrane region" description="Helical" evidence="6">
    <location>
        <begin position="75"/>
        <end position="97"/>
    </location>
</feature>
<accession>A0A2G8KVK5</accession>
<evidence type="ECO:0000256" key="6">
    <source>
        <dbReference type="SAM" id="Phobius"/>
    </source>
</evidence>
<proteinExistence type="inferred from homology"/>
<evidence type="ECO:0000256" key="5">
    <source>
        <dbReference type="ARBA" id="ARBA00023136"/>
    </source>
</evidence>
<protein>
    <submittedName>
        <fullName evidence="7">Solute carrier family 23 member 1</fullName>
    </submittedName>
</protein>
<feature type="transmembrane region" description="Helical" evidence="6">
    <location>
        <begin position="189"/>
        <end position="209"/>
    </location>
</feature>
<evidence type="ECO:0000256" key="3">
    <source>
        <dbReference type="ARBA" id="ARBA00022692"/>
    </source>
</evidence>
<name>A0A2G8KVK5_STIJA</name>
<dbReference type="EMBL" id="MRZV01000345">
    <property type="protein sequence ID" value="PIK52046.1"/>
    <property type="molecule type" value="Genomic_DNA"/>
</dbReference>